<comment type="similarity">
    <text evidence="2 8">Belongs to the glycosyl hydrolase 42 family.</text>
</comment>
<keyword evidence="14" id="KW-1185">Reference proteome</keyword>
<dbReference type="EMBL" id="JAPJZI010000001">
    <property type="protein sequence ID" value="MDA5400039.1"/>
    <property type="molecule type" value="Genomic_DNA"/>
</dbReference>
<dbReference type="GO" id="GO:0046872">
    <property type="term" value="F:metal ion binding"/>
    <property type="evidence" value="ECO:0007669"/>
    <property type="project" value="UniProtKB-KW"/>
</dbReference>
<dbReference type="GO" id="GO:0005975">
    <property type="term" value="P:carbohydrate metabolic process"/>
    <property type="evidence" value="ECO:0007669"/>
    <property type="project" value="InterPro"/>
</dbReference>
<dbReference type="AlphaFoldDB" id="A0A9X3UKB9"/>
<dbReference type="GO" id="GO:0004565">
    <property type="term" value="F:beta-galactosidase activity"/>
    <property type="evidence" value="ECO:0007669"/>
    <property type="project" value="UniProtKB-EC"/>
</dbReference>
<keyword evidence="4" id="KW-0479">Metal-binding</keyword>
<feature type="domain" description="Beta-galactosidase trimerisation" evidence="12">
    <location>
        <begin position="404"/>
        <end position="596"/>
    </location>
</feature>
<reference evidence="13" key="1">
    <citation type="submission" date="2022-11" db="EMBL/GenBank/DDBJ databases">
        <title>Draft genome sequence of Hoeflea poritis E7-10 and Hoeflea prorocentri PM5-8, separated from scleractinian coral Porites lutea and marine dinoflagellate.</title>
        <authorList>
            <person name="Zhang G."/>
            <person name="Wei Q."/>
            <person name="Cai L."/>
        </authorList>
    </citation>
    <scope>NUCLEOTIDE SEQUENCE</scope>
    <source>
        <strain evidence="13">PM5-8</strain>
    </source>
</reference>
<dbReference type="Proteomes" id="UP001151234">
    <property type="component" value="Unassembled WGS sequence"/>
</dbReference>
<dbReference type="Gene3D" id="3.40.50.880">
    <property type="match status" value="1"/>
</dbReference>
<keyword evidence="5 8" id="KW-0378">Hydrolase</keyword>
<dbReference type="Pfam" id="PF02449">
    <property type="entry name" value="Glyco_hydro_42"/>
    <property type="match status" value="1"/>
</dbReference>
<comment type="caution">
    <text evidence="13">The sequence shown here is derived from an EMBL/GenBank/DDBJ whole genome shotgun (WGS) entry which is preliminary data.</text>
</comment>
<protein>
    <recommendedName>
        <fullName evidence="3 8">Beta-galactosidase</fullName>
        <shortName evidence="8">Beta-gal</shortName>
        <ecNumber evidence="3 8">3.2.1.23</ecNumber>
    </recommendedName>
</protein>
<dbReference type="InterPro" id="IPR013738">
    <property type="entry name" value="Beta_galactosidase_Trimer"/>
</dbReference>
<evidence type="ECO:0000256" key="2">
    <source>
        <dbReference type="ARBA" id="ARBA00005940"/>
    </source>
</evidence>
<evidence type="ECO:0000313" key="14">
    <source>
        <dbReference type="Proteomes" id="UP001151234"/>
    </source>
</evidence>
<feature type="binding site" evidence="10">
    <location>
        <position position="107"/>
    </location>
    <ligand>
        <name>substrate</name>
    </ligand>
</feature>
<evidence type="ECO:0000256" key="10">
    <source>
        <dbReference type="PIRSR" id="PIRSR001084-2"/>
    </source>
</evidence>
<dbReference type="EC" id="3.2.1.23" evidence="3 8"/>
<dbReference type="Gene3D" id="3.20.20.80">
    <property type="entry name" value="Glycosidases"/>
    <property type="match status" value="1"/>
</dbReference>
<feature type="domain" description="Glycoside hydrolase family 42 N-terminal" evidence="11">
    <location>
        <begin position="10"/>
        <end position="395"/>
    </location>
</feature>
<comment type="catalytic activity">
    <reaction evidence="1 8">
        <text>Hydrolysis of terminal non-reducing beta-D-galactose residues in beta-D-galactosides.</text>
        <dbReference type="EC" id="3.2.1.23"/>
    </reaction>
</comment>
<dbReference type="SUPFAM" id="SSF52317">
    <property type="entry name" value="Class I glutamine amidotransferase-like"/>
    <property type="match status" value="1"/>
</dbReference>
<feature type="binding site" evidence="10">
    <location>
        <position position="326"/>
    </location>
    <ligand>
        <name>substrate</name>
    </ligand>
</feature>
<gene>
    <name evidence="13" type="ORF">OQ273_15770</name>
</gene>
<dbReference type="Pfam" id="PF08532">
    <property type="entry name" value="Glyco_hydro_42M"/>
    <property type="match status" value="1"/>
</dbReference>
<sequence>MSDTPTIGVCYYPEHWPETQWQDDARRMAQLGITYVRIGEFAWSRLEPSRGDLRLDWLERSIDTLQAAGLKVVLGTPTATPPKWLVDEMPDMLPVDREGRVRGFGSRRHYSFSHPGYRDECLRIVRVLGERFGEHPAVAAWQTDNEYGCHRTTRDWSDASRLAFRLWLKDKYGSIDELNDAWGNVFWSEEYPGFDSIELPTIAPTVYNPAHQLDFYRFSSDQVISFNRLQADLIRELSPGRDIIHNFMGRTLDFDHYKVGADLDVSSWDCYPLGFLEDRSDADEEWKRRFLRAGDPDFQAFHHDLYRATSSGRWWIMELQPGPVNWAGYNPAPRDGMVRLWSLEAVAHGAETVSYFRWRQAPFAQEQMHAGLLRSNGAEAEGYHEAEAAIADISRLDTGPKTQADVAIVFDYESVWAWETLPHGNDFDYFRLVFDHYRALRRKGLSIDILPPDADDLSGYPAVVIPGLFAWSDQLTTALRAYEGVALIGPRSGSKTENFSIPAKLPPNLPQDIAVLSIGRVESLRPDVPVPMADNAGNVHLWREFVEPGPSCETEMESRDGVPVLVRQNKLFYLGGWPDETLMALVIDRICAEAGLTSVDLPDGVRLRRRGDLTFATNYGDDQQNLNDLGINGTYVIGDAVLPPSGVCVLRH</sequence>
<dbReference type="InterPro" id="IPR013529">
    <property type="entry name" value="Glyco_hydro_42_N"/>
</dbReference>
<dbReference type="SUPFAM" id="SSF51011">
    <property type="entry name" value="Glycosyl hydrolase domain"/>
    <property type="match status" value="1"/>
</dbReference>
<evidence type="ECO:0000256" key="5">
    <source>
        <dbReference type="ARBA" id="ARBA00022801"/>
    </source>
</evidence>
<dbReference type="CDD" id="cd03143">
    <property type="entry name" value="A4_beta-galactosidase_middle_domain"/>
    <property type="match status" value="1"/>
</dbReference>
<proteinExistence type="inferred from homology"/>
<dbReference type="PANTHER" id="PTHR36447:SF2">
    <property type="entry name" value="BETA-GALACTOSIDASE YESZ"/>
    <property type="match status" value="1"/>
</dbReference>
<evidence type="ECO:0000313" key="13">
    <source>
        <dbReference type="EMBL" id="MDA5400039.1"/>
    </source>
</evidence>
<keyword evidence="6" id="KW-0862">Zinc</keyword>
<dbReference type="RefSeq" id="WP_267991449.1">
    <property type="nucleotide sequence ID" value="NZ_JAPJZI010000001.1"/>
</dbReference>
<accession>A0A9X3UKB9</accession>
<evidence type="ECO:0000256" key="3">
    <source>
        <dbReference type="ARBA" id="ARBA00012756"/>
    </source>
</evidence>
<evidence type="ECO:0000259" key="12">
    <source>
        <dbReference type="Pfam" id="PF08532"/>
    </source>
</evidence>
<feature type="active site" description="Nucleophile" evidence="9">
    <location>
        <position position="318"/>
    </location>
</feature>
<dbReference type="InterPro" id="IPR029062">
    <property type="entry name" value="Class_I_gatase-like"/>
</dbReference>
<keyword evidence="7 8" id="KW-0326">Glycosidase</keyword>
<evidence type="ECO:0000256" key="9">
    <source>
        <dbReference type="PIRSR" id="PIRSR001084-1"/>
    </source>
</evidence>
<dbReference type="PANTHER" id="PTHR36447">
    <property type="entry name" value="BETA-GALACTOSIDASE GANA"/>
    <property type="match status" value="1"/>
</dbReference>
<evidence type="ECO:0000256" key="6">
    <source>
        <dbReference type="ARBA" id="ARBA00022833"/>
    </source>
</evidence>
<evidence type="ECO:0000256" key="4">
    <source>
        <dbReference type="ARBA" id="ARBA00022723"/>
    </source>
</evidence>
<dbReference type="Gene3D" id="2.60.40.1180">
    <property type="entry name" value="Golgi alpha-mannosidase II"/>
    <property type="match status" value="1"/>
</dbReference>
<dbReference type="GO" id="GO:0009341">
    <property type="term" value="C:beta-galactosidase complex"/>
    <property type="evidence" value="ECO:0007669"/>
    <property type="project" value="InterPro"/>
</dbReference>
<feature type="active site" description="Proton donor" evidence="9">
    <location>
        <position position="146"/>
    </location>
</feature>
<dbReference type="PIRSF" id="PIRSF001084">
    <property type="entry name" value="B-galactosidase"/>
    <property type="match status" value="1"/>
</dbReference>
<dbReference type="InterPro" id="IPR013780">
    <property type="entry name" value="Glyco_hydro_b"/>
</dbReference>
<name>A0A9X3UKB9_9HYPH</name>
<dbReference type="SUPFAM" id="SSF51445">
    <property type="entry name" value="(Trans)glycosidases"/>
    <property type="match status" value="1"/>
</dbReference>
<feature type="binding site" evidence="10">
    <location>
        <position position="145"/>
    </location>
    <ligand>
        <name>substrate</name>
    </ligand>
</feature>
<evidence type="ECO:0000256" key="8">
    <source>
        <dbReference type="PIRNR" id="PIRNR001084"/>
    </source>
</evidence>
<organism evidence="13 14">
    <name type="scientific">Hoeflea prorocentri</name>
    <dbReference type="NCBI Taxonomy" id="1922333"/>
    <lineage>
        <taxon>Bacteria</taxon>
        <taxon>Pseudomonadati</taxon>
        <taxon>Pseudomonadota</taxon>
        <taxon>Alphaproteobacteria</taxon>
        <taxon>Hyphomicrobiales</taxon>
        <taxon>Rhizobiaceae</taxon>
        <taxon>Hoeflea</taxon>
    </lineage>
</organism>
<dbReference type="InterPro" id="IPR017853">
    <property type="entry name" value="GH"/>
</dbReference>
<dbReference type="InterPro" id="IPR003476">
    <property type="entry name" value="Glyco_hydro_42"/>
</dbReference>
<evidence type="ECO:0000256" key="1">
    <source>
        <dbReference type="ARBA" id="ARBA00001412"/>
    </source>
</evidence>
<evidence type="ECO:0000256" key="7">
    <source>
        <dbReference type="ARBA" id="ARBA00023295"/>
    </source>
</evidence>
<evidence type="ECO:0000259" key="11">
    <source>
        <dbReference type="Pfam" id="PF02449"/>
    </source>
</evidence>